<evidence type="ECO:0000256" key="1">
    <source>
        <dbReference type="SAM" id="MobiDB-lite"/>
    </source>
</evidence>
<proteinExistence type="predicted"/>
<dbReference type="Proteomes" id="UP001160148">
    <property type="component" value="Unassembled WGS sequence"/>
</dbReference>
<dbReference type="EMBL" id="CARXXK010001014">
    <property type="protein sequence ID" value="CAI6371572.1"/>
    <property type="molecule type" value="Genomic_DNA"/>
</dbReference>
<keyword evidence="3" id="KW-1185">Reference proteome</keyword>
<accession>A0AAV0XUN6</accession>
<comment type="caution">
    <text evidence="2">The sequence shown here is derived from an EMBL/GenBank/DDBJ whole genome shotgun (WGS) entry which is preliminary data.</text>
</comment>
<sequence>MPQSSTLPFKDKDKMNNPKLNTTKTNNGDPNQRTIQLSKNKSTATKTIHASDVMDTSNNDNSSSDGWISST</sequence>
<dbReference type="AlphaFoldDB" id="A0AAV0XUN6"/>
<evidence type="ECO:0000313" key="2">
    <source>
        <dbReference type="EMBL" id="CAI6371572.1"/>
    </source>
</evidence>
<name>A0AAV0XUN6_9HEMI</name>
<organism evidence="2 3">
    <name type="scientific">Macrosiphum euphorbiae</name>
    <name type="common">potato aphid</name>
    <dbReference type="NCBI Taxonomy" id="13131"/>
    <lineage>
        <taxon>Eukaryota</taxon>
        <taxon>Metazoa</taxon>
        <taxon>Ecdysozoa</taxon>
        <taxon>Arthropoda</taxon>
        <taxon>Hexapoda</taxon>
        <taxon>Insecta</taxon>
        <taxon>Pterygota</taxon>
        <taxon>Neoptera</taxon>
        <taxon>Paraneoptera</taxon>
        <taxon>Hemiptera</taxon>
        <taxon>Sternorrhyncha</taxon>
        <taxon>Aphidomorpha</taxon>
        <taxon>Aphidoidea</taxon>
        <taxon>Aphididae</taxon>
        <taxon>Macrosiphini</taxon>
        <taxon>Macrosiphum</taxon>
    </lineage>
</organism>
<feature type="region of interest" description="Disordered" evidence="1">
    <location>
        <begin position="1"/>
        <end position="71"/>
    </location>
</feature>
<feature type="compositionally biased region" description="Low complexity" evidence="1">
    <location>
        <begin position="17"/>
        <end position="27"/>
    </location>
</feature>
<feature type="compositionally biased region" description="Polar residues" evidence="1">
    <location>
        <begin position="28"/>
        <end position="48"/>
    </location>
</feature>
<feature type="compositionally biased region" description="Low complexity" evidence="1">
    <location>
        <begin position="51"/>
        <end position="71"/>
    </location>
</feature>
<protein>
    <submittedName>
        <fullName evidence="2">Uncharacterized protein</fullName>
    </submittedName>
</protein>
<reference evidence="2 3" key="1">
    <citation type="submission" date="2023-01" db="EMBL/GenBank/DDBJ databases">
        <authorList>
            <person name="Whitehead M."/>
        </authorList>
    </citation>
    <scope>NUCLEOTIDE SEQUENCE [LARGE SCALE GENOMIC DNA]</scope>
</reference>
<gene>
    <name evidence="2" type="ORF">MEUPH1_LOCUS25563</name>
</gene>
<evidence type="ECO:0000313" key="3">
    <source>
        <dbReference type="Proteomes" id="UP001160148"/>
    </source>
</evidence>